<dbReference type="SMR" id="A0A482WL93"/>
<dbReference type="PANTHER" id="PTHR12119">
    <property type="entry name" value="UBIQUINOL-CYTOCHROME C REDUCTASE COMPLEX UBIQUINONE-BINDING PROTEIN QP-C"/>
    <property type="match status" value="1"/>
</dbReference>
<keyword evidence="7 13" id="KW-0999">Mitochondrion inner membrane</keyword>
<evidence type="ECO:0000256" key="1">
    <source>
        <dbReference type="ARBA" id="ARBA00004434"/>
    </source>
</evidence>
<dbReference type="STRING" id="195883.A0A482WL93"/>
<proteinExistence type="inferred from homology"/>
<dbReference type="FunCoup" id="A0A482WL93">
    <property type="interactions" value="454"/>
</dbReference>
<organism evidence="14 15">
    <name type="scientific">Laodelphax striatellus</name>
    <name type="common">Small brown planthopper</name>
    <name type="synonym">Delphax striatella</name>
    <dbReference type="NCBI Taxonomy" id="195883"/>
    <lineage>
        <taxon>Eukaryota</taxon>
        <taxon>Metazoa</taxon>
        <taxon>Ecdysozoa</taxon>
        <taxon>Arthropoda</taxon>
        <taxon>Hexapoda</taxon>
        <taxon>Insecta</taxon>
        <taxon>Pterygota</taxon>
        <taxon>Neoptera</taxon>
        <taxon>Paraneoptera</taxon>
        <taxon>Hemiptera</taxon>
        <taxon>Auchenorrhyncha</taxon>
        <taxon>Fulgoroidea</taxon>
        <taxon>Delphacidae</taxon>
        <taxon>Criomorphinae</taxon>
        <taxon>Laodelphax</taxon>
    </lineage>
</organism>
<dbReference type="EMBL" id="QKKF02033054">
    <property type="protein sequence ID" value="RZF33992.1"/>
    <property type="molecule type" value="Genomic_DNA"/>
</dbReference>
<keyword evidence="15" id="KW-1185">Reference proteome</keyword>
<dbReference type="PANTHER" id="PTHR12119:SF2">
    <property type="entry name" value="CYTOCHROME B-C1 COMPLEX SUBUNIT 8"/>
    <property type="match status" value="1"/>
</dbReference>
<keyword evidence="4 13" id="KW-0813">Transport</keyword>
<keyword evidence="10 13" id="KW-0496">Mitochondrion</keyword>
<evidence type="ECO:0000256" key="7">
    <source>
        <dbReference type="ARBA" id="ARBA00022792"/>
    </source>
</evidence>
<dbReference type="SUPFAM" id="SSF81508">
    <property type="entry name" value="Ubiquinone-binding protein QP-C of cytochrome bc1 complex (Ubiquinol-cytochrome c reductase)"/>
    <property type="match status" value="1"/>
</dbReference>
<dbReference type="GO" id="GO:0045275">
    <property type="term" value="C:respiratory chain complex III"/>
    <property type="evidence" value="ECO:0007669"/>
    <property type="project" value="UniProtKB-UniRule"/>
</dbReference>
<evidence type="ECO:0000256" key="13">
    <source>
        <dbReference type="RuleBase" id="RU368118"/>
    </source>
</evidence>
<evidence type="ECO:0000256" key="4">
    <source>
        <dbReference type="ARBA" id="ARBA00022448"/>
    </source>
</evidence>
<comment type="caution">
    <text evidence="14">The sequence shown here is derived from an EMBL/GenBank/DDBJ whole genome shotgun (WGS) entry which is preliminary data.</text>
</comment>
<evidence type="ECO:0000256" key="10">
    <source>
        <dbReference type="ARBA" id="ARBA00023128"/>
    </source>
</evidence>
<evidence type="ECO:0000256" key="11">
    <source>
        <dbReference type="ARBA" id="ARBA00023136"/>
    </source>
</evidence>
<dbReference type="Pfam" id="PF02939">
    <property type="entry name" value="UcrQ"/>
    <property type="match status" value="1"/>
</dbReference>
<evidence type="ECO:0000256" key="6">
    <source>
        <dbReference type="ARBA" id="ARBA00022692"/>
    </source>
</evidence>
<keyword evidence="9" id="KW-1133">Transmembrane helix</keyword>
<keyword evidence="8 13" id="KW-0249">Electron transport</keyword>
<dbReference type="GO" id="GO:0005743">
    <property type="term" value="C:mitochondrial inner membrane"/>
    <property type="evidence" value="ECO:0007669"/>
    <property type="project" value="UniProtKB-SubCell"/>
</dbReference>
<evidence type="ECO:0000313" key="15">
    <source>
        <dbReference type="Proteomes" id="UP000291343"/>
    </source>
</evidence>
<dbReference type="FunFam" id="1.20.5.210:FF:000001">
    <property type="entry name" value="Cytochrome b-c1 complex subunit 8"/>
    <property type="match status" value="1"/>
</dbReference>
<dbReference type="Gene3D" id="1.20.5.210">
    <property type="entry name" value="Cytochrome b-c1 complex subunit 8"/>
    <property type="match status" value="1"/>
</dbReference>
<keyword evidence="5 13" id="KW-0679">Respiratory chain</keyword>
<accession>A0A482WL93</accession>
<keyword evidence="11" id="KW-0472">Membrane</keyword>
<reference evidence="14 15" key="1">
    <citation type="journal article" date="2017" name="Gigascience">
        <title>Genome sequence of the small brown planthopper, Laodelphax striatellus.</title>
        <authorList>
            <person name="Zhu J."/>
            <person name="Jiang F."/>
            <person name="Wang X."/>
            <person name="Yang P."/>
            <person name="Bao Y."/>
            <person name="Zhao W."/>
            <person name="Wang W."/>
            <person name="Lu H."/>
            <person name="Wang Q."/>
            <person name="Cui N."/>
            <person name="Li J."/>
            <person name="Chen X."/>
            <person name="Luo L."/>
            <person name="Yu J."/>
            <person name="Kang L."/>
            <person name="Cui F."/>
        </authorList>
    </citation>
    <scope>NUCLEOTIDE SEQUENCE [LARGE SCALE GENOMIC DNA]</scope>
    <source>
        <strain evidence="14">Lst14</strain>
    </source>
</reference>
<sequence>MRLTTVLRDEVFGKISNRVRGIVIYKLSPYEQRAFAGFLKNGIPNTVRRVAENLPYLVPFVFINYFIYSEAEKEYKRLMRKNPADYENEE</sequence>
<dbReference type="GO" id="GO:0006122">
    <property type="term" value="P:mitochondrial electron transport, ubiquinol to cytochrome c"/>
    <property type="evidence" value="ECO:0007669"/>
    <property type="project" value="UniProtKB-UniRule"/>
</dbReference>
<dbReference type="AlphaFoldDB" id="A0A482WL93"/>
<comment type="function">
    <text evidence="13">Component of the ubiquinol-cytochrome c oxidoreductase, a multisubunit transmembrane complex that is part of the mitochondrial electron transport chain which drives oxidative phosphorylation. The complex plays an important role in the uptake of multiple carbon sources present in different host niches.</text>
</comment>
<dbReference type="InterPro" id="IPR036642">
    <property type="entry name" value="Cyt_bc1_su8_sf"/>
</dbReference>
<evidence type="ECO:0000256" key="9">
    <source>
        <dbReference type="ARBA" id="ARBA00022989"/>
    </source>
</evidence>
<dbReference type="InParanoid" id="A0A482WL93"/>
<name>A0A482WL93_LAOST</name>
<protein>
    <recommendedName>
        <fullName evidence="3 13">Cytochrome b-c1 complex subunit 8</fullName>
    </recommendedName>
    <alternativeName>
        <fullName evidence="13">Complex III subunit 8</fullName>
    </alternativeName>
</protein>
<evidence type="ECO:0000256" key="2">
    <source>
        <dbReference type="ARBA" id="ARBA00007668"/>
    </source>
</evidence>
<evidence type="ECO:0000313" key="14">
    <source>
        <dbReference type="EMBL" id="RZF33992.1"/>
    </source>
</evidence>
<comment type="subunit">
    <text evidence="12 13">Component of the ubiquinol-cytochrome c oxidoreductase (cytochrome b-c1 complex, complex III, CIII), a multisubunit enzyme composed of 11 subunits. The complex is composed of 3 respiratory subunits cytochrome b, cytochrome c1 and Rieske protein UQCRFS1, 2 core protein subunits UQCRC1/QCR1 and UQCRC2/QCR2, and 6 low-molecular weight protein subunits UQCRH/QCR6, UQCRB/QCR7, UQCRQ/QCR8, UQCR10/QCR9, UQCR11/QCR10 and subunit 9, the cleavage product of Rieske protein UQCRFS1. The complex exists as an obligatory dimer and forms supercomplexes (SCs) in the inner mitochondrial membrane with NADH-ubiquinone oxidoreductase (complex I, CI) and cytochrome c oxidase (complex IV, CIV), resulting in different assemblies (supercomplex SCI(1)III(2)IV(1) and megacomplex MCI(2)III(2)IV(2)). Interacts with UQCC6.</text>
</comment>
<dbReference type="Proteomes" id="UP000291343">
    <property type="component" value="Unassembled WGS sequence"/>
</dbReference>
<comment type="similarity">
    <text evidence="2 13">Belongs to the UQCRQ/QCR8 family.</text>
</comment>
<dbReference type="OrthoDB" id="6683853at2759"/>
<gene>
    <name evidence="14" type="ORF">LSTR_LSTR006908</name>
</gene>
<dbReference type="InterPro" id="IPR004205">
    <property type="entry name" value="Cyt_bc1_su8"/>
</dbReference>
<evidence type="ECO:0000256" key="12">
    <source>
        <dbReference type="ARBA" id="ARBA00047105"/>
    </source>
</evidence>
<evidence type="ECO:0000256" key="3">
    <source>
        <dbReference type="ARBA" id="ARBA00016324"/>
    </source>
</evidence>
<evidence type="ECO:0000256" key="5">
    <source>
        <dbReference type="ARBA" id="ARBA00022660"/>
    </source>
</evidence>
<evidence type="ECO:0000256" key="8">
    <source>
        <dbReference type="ARBA" id="ARBA00022982"/>
    </source>
</evidence>
<keyword evidence="6" id="KW-0812">Transmembrane</keyword>
<comment type="subcellular location">
    <subcellularLocation>
        <location evidence="1 13">Mitochondrion inner membrane</location>
        <topology evidence="1 13">Single-pass membrane protein</topology>
    </subcellularLocation>
</comment>